<feature type="domain" description="Pyrroline-5-carboxylate reductase catalytic N-terminal" evidence="1">
    <location>
        <begin position="11"/>
        <end position="109"/>
    </location>
</feature>
<protein>
    <recommendedName>
        <fullName evidence="1">Pyrroline-5-carboxylate reductase catalytic N-terminal domain-containing protein</fullName>
    </recommendedName>
</protein>
<dbReference type="SUPFAM" id="SSF51735">
    <property type="entry name" value="NAD(P)-binding Rossmann-fold domains"/>
    <property type="match status" value="1"/>
</dbReference>
<dbReference type="Gene3D" id="3.40.50.720">
    <property type="entry name" value="NAD(P)-binding Rossmann-like Domain"/>
    <property type="match status" value="1"/>
</dbReference>
<name>A0A1I7MN15_9MICC</name>
<dbReference type="InterPro" id="IPR036291">
    <property type="entry name" value="NAD(P)-bd_dom_sf"/>
</dbReference>
<evidence type="ECO:0000313" key="3">
    <source>
        <dbReference type="Proteomes" id="UP000198881"/>
    </source>
</evidence>
<proteinExistence type="predicted"/>
<dbReference type="InterPro" id="IPR028939">
    <property type="entry name" value="P5C_Rdtase_cat_N"/>
</dbReference>
<dbReference type="Pfam" id="PF03807">
    <property type="entry name" value="F420_oxidored"/>
    <property type="match status" value="1"/>
</dbReference>
<dbReference type="OrthoDB" id="4966937at2"/>
<evidence type="ECO:0000259" key="1">
    <source>
        <dbReference type="Pfam" id="PF03807"/>
    </source>
</evidence>
<dbReference type="Proteomes" id="UP000198881">
    <property type="component" value="Unassembled WGS sequence"/>
</dbReference>
<reference evidence="2 3" key="1">
    <citation type="submission" date="2016-10" db="EMBL/GenBank/DDBJ databases">
        <authorList>
            <person name="de Groot N.N."/>
        </authorList>
    </citation>
    <scope>NUCLEOTIDE SEQUENCE [LARGE SCALE GENOMIC DNA]</scope>
    <source>
        <strain evidence="2 3">CGMCC 1.7054</strain>
    </source>
</reference>
<gene>
    <name evidence="2" type="ORF">SAMN04487966_106168</name>
</gene>
<keyword evidence="3" id="KW-1185">Reference proteome</keyword>
<organism evidence="2 3">
    <name type="scientific">Micrococcus terreus</name>
    <dbReference type="NCBI Taxonomy" id="574650"/>
    <lineage>
        <taxon>Bacteria</taxon>
        <taxon>Bacillati</taxon>
        <taxon>Actinomycetota</taxon>
        <taxon>Actinomycetes</taxon>
        <taxon>Micrococcales</taxon>
        <taxon>Micrococcaceae</taxon>
        <taxon>Micrococcus</taxon>
    </lineage>
</organism>
<evidence type="ECO:0000313" key="2">
    <source>
        <dbReference type="EMBL" id="SFV23326.1"/>
    </source>
</evidence>
<dbReference type="RefSeq" id="WP_091697462.1">
    <property type="nucleotide sequence ID" value="NZ_FPCG01000006.1"/>
</dbReference>
<dbReference type="EMBL" id="FPCG01000006">
    <property type="protein sequence ID" value="SFV23326.1"/>
    <property type="molecule type" value="Genomic_DNA"/>
</dbReference>
<dbReference type="STRING" id="574650.SAMN04487966_106168"/>
<accession>A0A1I7MN15</accession>
<dbReference type="AlphaFoldDB" id="A0A1I7MN15"/>
<sequence length="274" mass="28192">MSASAGPQPGVGILGAGRAGTALARALQRAGIPAWIASTRSPTSMRFHLAQYAPRATAVAAEQIGQQTGGSGPGRPDGLSIVVLMVPQEDLDSVDPGWLDGVLLVDVTNRWEDEPLPDWFEDSLQAGLSSSEAIAARFPGSTVVKTLNHLSHWDLDGGGQRVQPRLQPVSGDPANMGLELGGAADSAPPTSSHTVPHQRRALGIASDDGPAASRVAHLIDALGFDPVVLPSLRAGVILEPGGPVFNRSWTAGELADLAEHSAAGPSADGTAQDR</sequence>